<reference evidence="3" key="1">
    <citation type="submission" date="2016-10" db="EMBL/GenBank/DDBJ databases">
        <authorList>
            <person name="Varghese N."/>
            <person name="Submissions S."/>
        </authorList>
    </citation>
    <scope>NUCLEOTIDE SEQUENCE [LARGE SCALE GENOMIC DNA]</scope>
    <source>
        <strain evidence="3">DSM 16858</strain>
    </source>
</reference>
<keyword evidence="3" id="KW-1185">Reference proteome</keyword>
<dbReference type="InterPro" id="IPR014960">
    <property type="entry name" value="DUF1828"/>
</dbReference>
<evidence type="ECO:0000313" key="2">
    <source>
        <dbReference type="EMBL" id="SEU22119.1"/>
    </source>
</evidence>
<evidence type="ECO:0000259" key="1">
    <source>
        <dbReference type="Pfam" id="PF08861"/>
    </source>
</evidence>
<accession>A0A1I0KEI0</accession>
<dbReference type="EMBL" id="FOIJ01000010">
    <property type="protein sequence ID" value="SEU22119.1"/>
    <property type="molecule type" value="Genomic_DNA"/>
</dbReference>
<organism evidence="2 3">
    <name type="scientific">Stigmatella erecta</name>
    <dbReference type="NCBI Taxonomy" id="83460"/>
    <lineage>
        <taxon>Bacteria</taxon>
        <taxon>Pseudomonadati</taxon>
        <taxon>Myxococcota</taxon>
        <taxon>Myxococcia</taxon>
        <taxon>Myxococcales</taxon>
        <taxon>Cystobacterineae</taxon>
        <taxon>Archangiaceae</taxon>
        <taxon>Stigmatella</taxon>
    </lineage>
</organism>
<dbReference type="Pfam" id="PF08861">
    <property type="entry name" value="DUF1828"/>
    <property type="match status" value="1"/>
</dbReference>
<dbReference type="Proteomes" id="UP000199181">
    <property type="component" value="Unassembled WGS sequence"/>
</dbReference>
<dbReference type="AlphaFoldDB" id="A0A1I0KEI0"/>
<name>A0A1I0KEI0_9BACT</name>
<evidence type="ECO:0000313" key="3">
    <source>
        <dbReference type="Proteomes" id="UP000199181"/>
    </source>
</evidence>
<dbReference type="RefSeq" id="WP_177233707.1">
    <property type="nucleotide sequence ID" value="NZ_FOIJ01000010.1"/>
</dbReference>
<gene>
    <name evidence="2" type="ORF">SAMN05443639_11094</name>
</gene>
<feature type="domain" description="DUF1828" evidence="1">
    <location>
        <begin position="38"/>
        <end position="118"/>
    </location>
</feature>
<proteinExistence type="predicted"/>
<sequence>MDDKDLTEQLRAGFGSAARVVTRRPGIIYQVELPTFLADGDAATVFVRPEPDGHVIVTDLGQTCMRLSYSRTITATVTEQIQNIAGQHGFKFEDGQIFARSSPKDLFALAVALTQTEAEVEAAIRARAPRELGAERFKTVVRQVLREAFGNHAYFDYRSPKDREGLYTLDAFVKQDDAQVGIALVPSEADAERAVATKLMLAPLLSDEAPQMRWLALPRNLEQLPKKTQARVENAFEVPLKTIQRPGPALSNLLRHQYLAH</sequence>
<protein>
    <recommendedName>
        <fullName evidence="1">DUF1828 domain-containing protein</fullName>
    </recommendedName>
</protein>